<feature type="domain" description="Bet v I/Major latex protein" evidence="3">
    <location>
        <begin position="1"/>
        <end position="130"/>
    </location>
</feature>
<dbReference type="GO" id="GO:0005634">
    <property type="term" value="C:nucleus"/>
    <property type="evidence" value="ECO:0007669"/>
    <property type="project" value="TreeGrafter"/>
</dbReference>
<proteinExistence type="inferred from homology"/>
<dbReference type="Pfam" id="PF00407">
    <property type="entry name" value="Bet_v_1"/>
    <property type="match status" value="1"/>
</dbReference>
<reference evidence="4 5" key="1">
    <citation type="journal article" date="2023" name="Science">
        <title>Elucidation of the pathway for biosynthesis of saponin adjuvants from the soapbark tree.</title>
        <authorList>
            <person name="Reed J."/>
            <person name="Orme A."/>
            <person name="El-Demerdash A."/>
            <person name="Owen C."/>
            <person name="Martin L.B.B."/>
            <person name="Misra R.C."/>
            <person name="Kikuchi S."/>
            <person name="Rejzek M."/>
            <person name="Martin A.C."/>
            <person name="Harkess A."/>
            <person name="Leebens-Mack J."/>
            <person name="Louveau T."/>
            <person name="Stephenson M.J."/>
            <person name="Osbourn A."/>
        </authorList>
    </citation>
    <scope>NUCLEOTIDE SEQUENCE [LARGE SCALE GENOMIC DNA]</scope>
    <source>
        <strain evidence="4">S10</strain>
    </source>
</reference>
<keyword evidence="2" id="KW-0017">Alkaloid metabolism</keyword>
<dbReference type="GO" id="GO:0004864">
    <property type="term" value="F:protein phosphatase inhibitor activity"/>
    <property type="evidence" value="ECO:0007669"/>
    <property type="project" value="TreeGrafter"/>
</dbReference>
<keyword evidence="5" id="KW-1185">Reference proteome</keyword>
<dbReference type="PANTHER" id="PTHR31213">
    <property type="entry name" value="OS08G0374000 PROTEIN-RELATED"/>
    <property type="match status" value="1"/>
</dbReference>
<dbReference type="GO" id="GO:0010427">
    <property type="term" value="F:abscisic acid binding"/>
    <property type="evidence" value="ECO:0007669"/>
    <property type="project" value="TreeGrafter"/>
</dbReference>
<comment type="caution">
    <text evidence="4">The sequence shown here is derived from an EMBL/GenBank/DDBJ whole genome shotgun (WGS) entry which is preliminary data.</text>
</comment>
<dbReference type="AlphaFoldDB" id="A0AAD7QK00"/>
<name>A0AAD7QK00_QUISA</name>
<dbReference type="SUPFAM" id="SSF55961">
    <property type="entry name" value="Bet v1-like"/>
    <property type="match status" value="1"/>
</dbReference>
<evidence type="ECO:0000259" key="3">
    <source>
        <dbReference type="Pfam" id="PF00407"/>
    </source>
</evidence>
<dbReference type="CDD" id="cd07816">
    <property type="entry name" value="Bet_v1-like"/>
    <property type="match status" value="1"/>
</dbReference>
<evidence type="ECO:0000256" key="2">
    <source>
        <dbReference type="ARBA" id="ARBA00022589"/>
    </source>
</evidence>
<dbReference type="InterPro" id="IPR023393">
    <property type="entry name" value="START-like_dom_sf"/>
</dbReference>
<dbReference type="InterPro" id="IPR050279">
    <property type="entry name" value="Plant_def-hormone_signal"/>
</dbReference>
<evidence type="ECO:0000256" key="1">
    <source>
        <dbReference type="ARBA" id="ARBA00009744"/>
    </source>
</evidence>
<accession>A0AAD7QK00</accession>
<comment type="similarity">
    <text evidence="1">Belongs to the BetVI family.</text>
</comment>
<dbReference type="Proteomes" id="UP001163823">
    <property type="component" value="Chromosome 1"/>
</dbReference>
<dbReference type="KEGG" id="qsa:O6P43_001753"/>
<dbReference type="GO" id="GO:0005737">
    <property type="term" value="C:cytoplasm"/>
    <property type="evidence" value="ECO:0007669"/>
    <property type="project" value="TreeGrafter"/>
</dbReference>
<protein>
    <submittedName>
        <fullName evidence="4">S-norcoclaurine synthase-like</fullName>
    </submittedName>
</protein>
<dbReference type="EMBL" id="JARAOO010000001">
    <property type="protein sequence ID" value="KAJ7982655.1"/>
    <property type="molecule type" value="Genomic_DNA"/>
</dbReference>
<dbReference type="GO" id="GO:0009738">
    <property type="term" value="P:abscisic acid-activated signaling pathway"/>
    <property type="evidence" value="ECO:0007669"/>
    <property type="project" value="TreeGrafter"/>
</dbReference>
<gene>
    <name evidence="4" type="ORF">O6P43_001753</name>
</gene>
<dbReference type="GO" id="GO:0038023">
    <property type="term" value="F:signaling receptor activity"/>
    <property type="evidence" value="ECO:0007669"/>
    <property type="project" value="TreeGrafter"/>
</dbReference>
<dbReference type="GO" id="GO:0006952">
    <property type="term" value="P:defense response"/>
    <property type="evidence" value="ECO:0007669"/>
    <property type="project" value="InterPro"/>
</dbReference>
<dbReference type="Gene3D" id="3.30.530.20">
    <property type="match status" value="1"/>
</dbReference>
<sequence>MVSGQVSNELELNVAASDAWGLYGTLGLPKLIEEGLSSVIKKIEVEEGDGGLGTVLQVLYHPGAGPTDYKEKFTKIDNENRIKEVETIEGGYLDLGFTLYRIRFEVIEKGSDSSIIKSKIEYELKPEAEANVSLVSIQPYAKIAQLAKKQLDDSKEVSEKHSSLHQELLPTDIVSTKYIPESHT</sequence>
<dbReference type="PANTHER" id="PTHR31213:SF19">
    <property type="entry name" value="BET V I_MAJOR LATEX PROTEIN DOMAIN-CONTAINING PROTEIN"/>
    <property type="match status" value="1"/>
</dbReference>
<evidence type="ECO:0000313" key="4">
    <source>
        <dbReference type="EMBL" id="KAJ7982655.1"/>
    </source>
</evidence>
<organism evidence="4 5">
    <name type="scientific">Quillaja saponaria</name>
    <name type="common">Soap bark tree</name>
    <dbReference type="NCBI Taxonomy" id="32244"/>
    <lineage>
        <taxon>Eukaryota</taxon>
        <taxon>Viridiplantae</taxon>
        <taxon>Streptophyta</taxon>
        <taxon>Embryophyta</taxon>
        <taxon>Tracheophyta</taxon>
        <taxon>Spermatophyta</taxon>
        <taxon>Magnoliopsida</taxon>
        <taxon>eudicotyledons</taxon>
        <taxon>Gunneridae</taxon>
        <taxon>Pentapetalae</taxon>
        <taxon>rosids</taxon>
        <taxon>fabids</taxon>
        <taxon>Fabales</taxon>
        <taxon>Quillajaceae</taxon>
        <taxon>Quillaja</taxon>
    </lineage>
</organism>
<dbReference type="InterPro" id="IPR000916">
    <property type="entry name" value="Bet_v_I/MLP"/>
</dbReference>
<evidence type="ECO:0000313" key="5">
    <source>
        <dbReference type="Proteomes" id="UP001163823"/>
    </source>
</evidence>
<dbReference type="GO" id="GO:0009820">
    <property type="term" value="P:alkaloid metabolic process"/>
    <property type="evidence" value="ECO:0007669"/>
    <property type="project" value="UniProtKB-KW"/>
</dbReference>